<dbReference type="InterPro" id="IPR003593">
    <property type="entry name" value="AAA+_ATPase"/>
</dbReference>
<reference evidence="6" key="1">
    <citation type="journal article" date="2010" name="Proc. Natl. Acad. Sci. U.S.A.">
        <title>Microbisporicin gene cluster reveals unusual features of lantibiotic biosynthesis in actinomycetes.</title>
        <authorList>
            <person name="Foulston L.C."/>
            <person name="Bibb M.J."/>
        </authorList>
    </citation>
    <scope>NUCLEOTIDE SEQUENCE</scope>
    <source>
        <strain evidence="6">NRRL 30420</strain>
    </source>
</reference>
<keyword evidence="4 6" id="KW-0067">ATP-binding</keyword>
<comment type="similarity">
    <text evidence="1">Belongs to the ABC transporter superfamily.</text>
</comment>
<dbReference type="InterPro" id="IPR027417">
    <property type="entry name" value="P-loop_NTPase"/>
</dbReference>
<dbReference type="GO" id="GO:0016887">
    <property type="term" value="F:ATP hydrolysis activity"/>
    <property type="evidence" value="ECO:0007669"/>
    <property type="project" value="InterPro"/>
</dbReference>
<protein>
    <submittedName>
        <fullName evidence="6">Putative lantibiotic ABC transporter ATP-binding protein</fullName>
    </submittedName>
</protein>
<dbReference type="SMART" id="SM00382">
    <property type="entry name" value="AAA"/>
    <property type="match status" value="1"/>
</dbReference>
<dbReference type="PROSITE" id="PS50893">
    <property type="entry name" value="ABC_TRANSPORTER_2"/>
    <property type="match status" value="1"/>
</dbReference>
<name>E2IHC4_9ACTN</name>
<dbReference type="EMBL" id="HM536998">
    <property type="protein sequence ID" value="ADK32562.1"/>
    <property type="molecule type" value="Genomic_DNA"/>
</dbReference>
<dbReference type="PANTHER" id="PTHR43335:SF4">
    <property type="entry name" value="ABC TRANSPORTER, ATP-BINDING PROTEIN"/>
    <property type="match status" value="1"/>
</dbReference>
<sequence length="236" mass="25542">MAALEIRDLHKHYDDFHALDGANLTVPDGSLYGLLGPNGAGKTTLMKAVTGLRHPTSGHISLFGRPYERRLLTQVGALLESPGLWTQLDAVSHLRIHARLRGVPETRIGEVLSLMNLTEVSTRKVAKYSLGMRWRLGIAIALLGRPRLVVLDEPMNGLDPVGIRDMRATLRALTAAGTTVMVSSHQLAEIAHICDHVGVLVAGRTAYEGPLHGLAVDGDLEQGFFRLLEKAGSAVR</sequence>
<keyword evidence="3" id="KW-0547">Nucleotide-binding</keyword>
<evidence type="ECO:0000259" key="5">
    <source>
        <dbReference type="PROSITE" id="PS50893"/>
    </source>
</evidence>
<evidence type="ECO:0000256" key="1">
    <source>
        <dbReference type="ARBA" id="ARBA00005417"/>
    </source>
</evidence>
<organism evidence="6">
    <name type="scientific">Microbispora corallina</name>
    <dbReference type="NCBI Taxonomy" id="83302"/>
    <lineage>
        <taxon>Bacteria</taxon>
        <taxon>Bacillati</taxon>
        <taxon>Actinomycetota</taxon>
        <taxon>Actinomycetes</taxon>
        <taxon>Streptosporangiales</taxon>
        <taxon>Streptosporangiaceae</taxon>
        <taxon>Microbispora</taxon>
    </lineage>
</organism>
<evidence type="ECO:0000256" key="3">
    <source>
        <dbReference type="ARBA" id="ARBA00022741"/>
    </source>
</evidence>
<dbReference type="GO" id="GO:0005524">
    <property type="term" value="F:ATP binding"/>
    <property type="evidence" value="ECO:0007669"/>
    <property type="project" value="UniProtKB-KW"/>
</dbReference>
<dbReference type="Pfam" id="PF00005">
    <property type="entry name" value="ABC_tran"/>
    <property type="match status" value="1"/>
</dbReference>
<dbReference type="PANTHER" id="PTHR43335">
    <property type="entry name" value="ABC TRANSPORTER, ATP-BINDING PROTEIN"/>
    <property type="match status" value="1"/>
</dbReference>
<evidence type="ECO:0000313" key="6">
    <source>
        <dbReference type="EMBL" id="ADK32562.1"/>
    </source>
</evidence>
<dbReference type="InterPro" id="IPR003439">
    <property type="entry name" value="ABC_transporter-like_ATP-bd"/>
</dbReference>
<proteinExistence type="inferred from homology"/>
<feature type="domain" description="ABC transporter" evidence="5">
    <location>
        <begin position="4"/>
        <end position="227"/>
    </location>
</feature>
<accession>E2IHC4</accession>
<dbReference type="SUPFAM" id="SSF52540">
    <property type="entry name" value="P-loop containing nucleoside triphosphate hydrolases"/>
    <property type="match status" value="1"/>
</dbReference>
<evidence type="ECO:0000256" key="2">
    <source>
        <dbReference type="ARBA" id="ARBA00022448"/>
    </source>
</evidence>
<dbReference type="Gene3D" id="3.40.50.300">
    <property type="entry name" value="P-loop containing nucleotide triphosphate hydrolases"/>
    <property type="match status" value="1"/>
</dbReference>
<keyword evidence="2" id="KW-0813">Transport</keyword>
<dbReference type="AlphaFoldDB" id="E2IHC4"/>
<gene>
    <name evidence="6" type="primary">mibF</name>
</gene>
<evidence type="ECO:0000256" key="4">
    <source>
        <dbReference type="ARBA" id="ARBA00022840"/>
    </source>
</evidence>